<protein>
    <submittedName>
        <fullName evidence="1">Uncharacterized protein</fullName>
    </submittedName>
</protein>
<accession>A0A3S4S864</accession>
<dbReference type="Proteomes" id="UP000282551">
    <property type="component" value="Chromosome"/>
</dbReference>
<name>A0A3S4S864_MYCCI</name>
<keyword evidence="2" id="KW-1185">Reference proteome</keyword>
<sequence length="211" mass="21553">MRWVAVCATERTEIAPRAGALAVTLPSVTVPHTTAGRRGLTQRPAALALAAGLLAVPGIPMLANAALPEPPWQDAQAEDQLDIATEDGHRLAVVAPDGWVARDLGDGAVLQGEDATVLIQVFDLDGRDPDAVAQRLIRLNRVQGISSALDGGRVESTDGTLTGTTCLAVTAAAAGSCAFLADEDMIVSVVALGPSAPPIADVVGPMTRTAP</sequence>
<evidence type="ECO:0000313" key="2">
    <source>
        <dbReference type="Proteomes" id="UP000282551"/>
    </source>
</evidence>
<evidence type="ECO:0000313" key="1">
    <source>
        <dbReference type="EMBL" id="VEG47176.1"/>
    </source>
</evidence>
<dbReference type="AlphaFoldDB" id="A0A3S4S864"/>
<proteinExistence type="predicted"/>
<dbReference type="EMBL" id="LR134355">
    <property type="protein sequence ID" value="VEG47176.1"/>
    <property type="molecule type" value="Genomic_DNA"/>
</dbReference>
<gene>
    <name evidence="1" type="ORF">NCTC10485_01469</name>
</gene>
<reference evidence="1 2" key="1">
    <citation type="submission" date="2018-12" db="EMBL/GenBank/DDBJ databases">
        <authorList>
            <consortium name="Pathogen Informatics"/>
        </authorList>
    </citation>
    <scope>NUCLEOTIDE SEQUENCE [LARGE SCALE GENOMIC DNA]</scope>
    <source>
        <strain evidence="1 2">NCTC10485</strain>
    </source>
</reference>
<organism evidence="1 2">
    <name type="scientific">Mycolicibacterium chitae</name>
    <name type="common">Mycobacterium chitae</name>
    <dbReference type="NCBI Taxonomy" id="1792"/>
    <lineage>
        <taxon>Bacteria</taxon>
        <taxon>Bacillati</taxon>
        <taxon>Actinomycetota</taxon>
        <taxon>Actinomycetes</taxon>
        <taxon>Mycobacteriales</taxon>
        <taxon>Mycobacteriaceae</taxon>
        <taxon>Mycolicibacterium</taxon>
    </lineage>
</organism>